<dbReference type="OrthoDB" id="5977625at2759"/>
<comment type="subcellular location">
    <subcellularLocation>
        <location evidence="1">Mitochondrion</location>
    </subcellularLocation>
</comment>
<dbReference type="PANTHER" id="PTHR13359:SF2">
    <property type="entry name" value="LARGE RIBOSOMAL SUBUNIT PROTEIN ML40"/>
    <property type="match status" value="1"/>
</dbReference>
<dbReference type="Pfam" id="PF09812">
    <property type="entry name" value="MRP-L28"/>
    <property type="match status" value="1"/>
</dbReference>
<keyword evidence="4 8" id="KW-0689">Ribosomal protein</keyword>
<dbReference type="GO" id="GO:0005762">
    <property type="term" value="C:mitochondrial large ribosomal subunit"/>
    <property type="evidence" value="ECO:0007669"/>
    <property type="project" value="InterPro"/>
</dbReference>
<dbReference type="AlphaFoldDB" id="A0A504YBA6"/>
<evidence type="ECO:0000256" key="1">
    <source>
        <dbReference type="ARBA" id="ARBA00004173"/>
    </source>
</evidence>
<dbReference type="InterPro" id="IPR019192">
    <property type="entry name" value="Ribosomal_mL40"/>
</dbReference>
<gene>
    <name evidence="8" type="ORF">FGIG_11665</name>
</gene>
<dbReference type="InterPro" id="IPR039145">
    <property type="entry name" value="Ribosomal_mL40_metazoa/plant"/>
</dbReference>
<dbReference type="Gene3D" id="6.10.250.3440">
    <property type="match status" value="1"/>
</dbReference>
<accession>A0A504YBA6</accession>
<evidence type="ECO:0000313" key="8">
    <source>
        <dbReference type="EMBL" id="TPP57821.1"/>
    </source>
</evidence>
<keyword evidence="9" id="KW-1185">Reference proteome</keyword>
<evidence type="ECO:0000256" key="3">
    <source>
        <dbReference type="ARBA" id="ARBA00022946"/>
    </source>
</evidence>
<sequence length="248" mass="28770">MFALFTRIATHSFRSPVLPSSSAGLHTTFRMLGEPLKKKKRIDPAIEQNRIKRKTRRIEKEIKRFTRQDRQLKPISEIEGDRLLMKNLQQRTRPPIDISENEIDRRATLLKQWTRDQLRVDRAESRHINRAIAAQKRALDWLYLTSPSLYRAAIQPCATVLETLNETDSASVDLPISGLTGPYRTAPRVHGDRVDCPEEEYDPPDGEWVDSTPVFNYEFELDRQFMAEPKKKKMDVHKITDVSSASEE</sequence>
<evidence type="ECO:0000256" key="2">
    <source>
        <dbReference type="ARBA" id="ARBA00009360"/>
    </source>
</evidence>
<proteinExistence type="inferred from homology"/>
<evidence type="ECO:0000256" key="5">
    <source>
        <dbReference type="ARBA" id="ARBA00023128"/>
    </source>
</evidence>
<evidence type="ECO:0000256" key="7">
    <source>
        <dbReference type="ARBA" id="ARBA00035192"/>
    </source>
</evidence>
<evidence type="ECO:0000256" key="6">
    <source>
        <dbReference type="ARBA" id="ARBA00023274"/>
    </source>
</evidence>
<keyword evidence="3" id="KW-0809">Transit peptide</keyword>
<comment type="similarity">
    <text evidence="2">Belongs to the mitochondrion-specific ribosomal protein mL40 family.</text>
</comment>
<dbReference type="STRING" id="46835.A0A504YBA6"/>
<evidence type="ECO:0000256" key="4">
    <source>
        <dbReference type="ARBA" id="ARBA00022980"/>
    </source>
</evidence>
<dbReference type="Proteomes" id="UP000316759">
    <property type="component" value="Unassembled WGS sequence"/>
</dbReference>
<keyword evidence="5" id="KW-0496">Mitochondrion</keyword>
<organism evidence="8 9">
    <name type="scientific">Fasciola gigantica</name>
    <name type="common">Giant liver fluke</name>
    <dbReference type="NCBI Taxonomy" id="46835"/>
    <lineage>
        <taxon>Eukaryota</taxon>
        <taxon>Metazoa</taxon>
        <taxon>Spiralia</taxon>
        <taxon>Lophotrochozoa</taxon>
        <taxon>Platyhelminthes</taxon>
        <taxon>Trematoda</taxon>
        <taxon>Digenea</taxon>
        <taxon>Plagiorchiida</taxon>
        <taxon>Echinostomata</taxon>
        <taxon>Echinostomatoidea</taxon>
        <taxon>Fasciolidae</taxon>
        <taxon>Fasciola</taxon>
    </lineage>
</organism>
<name>A0A504YBA6_FASGI</name>
<dbReference type="EMBL" id="SUNJ01012697">
    <property type="protein sequence ID" value="TPP57821.1"/>
    <property type="molecule type" value="Genomic_DNA"/>
</dbReference>
<reference evidence="8 9" key="1">
    <citation type="submission" date="2019-04" db="EMBL/GenBank/DDBJ databases">
        <title>Annotation for the trematode Fasciola gigantica.</title>
        <authorList>
            <person name="Choi Y.-J."/>
        </authorList>
    </citation>
    <scope>NUCLEOTIDE SEQUENCE [LARGE SCALE GENOMIC DNA]</scope>
    <source>
        <strain evidence="8">Uganda_cow_1</strain>
    </source>
</reference>
<evidence type="ECO:0000313" key="9">
    <source>
        <dbReference type="Proteomes" id="UP000316759"/>
    </source>
</evidence>
<keyword evidence="6" id="KW-0687">Ribonucleoprotein</keyword>
<comment type="caution">
    <text evidence="8">The sequence shown here is derived from an EMBL/GenBank/DDBJ whole genome shotgun (WGS) entry which is preliminary data.</text>
</comment>
<protein>
    <recommendedName>
        <fullName evidence="7">Large ribosomal subunit protein mL40</fullName>
    </recommendedName>
</protein>
<dbReference type="PANTHER" id="PTHR13359">
    <property type="entry name" value="39S RIBOSOMAL PROTEIN L40, MITOCHONDRIAL"/>
    <property type="match status" value="1"/>
</dbReference>